<dbReference type="PROSITE" id="PS50280">
    <property type="entry name" value="SET"/>
    <property type="match status" value="1"/>
</dbReference>
<dbReference type="AlphaFoldDB" id="A0A7S3LBW9"/>
<feature type="domain" description="SET" evidence="2">
    <location>
        <begin position="293"/>
        <end position="461"/>
    </location>
</feature>
<gene>
    <name evidence="3" type="ORF">ACOF00016_LOCUS14298</name>
</gene>
<sequence length="630" mass="70606">MKFTTAVVLAASVASAAVAESDPDTCRLWMAPSNLGTPYLAKFGLYAGVDYNVDELLPFPELALPFVDFFIDGNKNTPYRRGILEWLESQFWLQDYAGTKFEGNVSSTAFVPGLGALAAYHSGVYNVEILQHAVWQRSRDPSMPDSGKADTSRGAISTFHNMTLKVTRTIPAGMELFANFGDVWDAQRDTSAFQDKVVRQDYADADKIVQRITDYFDKFPDMSDELKDETLDFMLRSILNQAGGFRAKALQSLIPNNWRHLSKVQQAGGTFEYRFPDMIKTPAWLAKNGMCVDNMEMKPSTIKGAGRGAFARRPIDKDDVISPIPTTIIGDASLLDMYDLSEGGGTDPMGRPIPPGNYYNYTQPRGQQIALNYCYGHPESSLLLLPLAPTVNYINHADGEDGSPEPNAVLRWSEHEKIMNDFATQDNLIPDVVNHRSHLITLELVAVRDIKPGEEIFIDYGPEWADAWADYSSRATMAKGGKWPLKADDIRQVFASKAYPVKVTDETNPYPHGTATACFMTLHAVPDGLPHYNADGEDVYHWDGDINNVKGADLTYCDLLDRVETPEGSWNYTVRTRFNDDNFIEVRHVPHGAITVVDTPYNSDMHHHEAFRFPIGIPDEIWPQHWRDLR</sequence>
<dbReference type="Gene3D" id="2.170.270.10">
    <property type="entry name" value="SET domain"/>
    <property type="match status" value="1"/>
</dbReference>
<dbReference type="Pfam" id="PF00856">
    <property type="entry name" value="SET"/>
    <property type="match status" value="1"/>
</dbReference>
<dbReference type="InterPro" id="IPR001214">
    <property type="entry name" value="SET_dom"/>
</dbReference>
<keyword evidence="1" id="KW-0732">Signal</keyword>
<evidence type="ECO:0000256" key="1">
    <source>
        <dbReference type="SAM" id="SignalP"/>
    </source>
</evidence>
<proteinExistence type="predicted"/>
<protein>
    <recommendedName>
        <fullName evidence="2">SET domain-containing protein</fullName>
    </recommendedName>
</protein>
<name>A0A7S3LBW9_9STRA</name>
<dbReference type="SUPFAM" id="SSF82199">
    <property type="entry name" value="SET domain"/>
    <property type="match status" value="1"/>
</dbReference>
<organism evidence="3">
    <name type="scientific">Amphora coffeiformis</name>
    <dbReference type="NCBI Taxonomy" id="265554"/>
    <lineage>
        <taxon>Eukaryota</taxon>
        <taxon>Sar</taxon>
        <taxon>Stramenopiles</taxon>
        <taxon>Ochrophyta</taxon>
        <taxon>Bacillariophyta</taxon>
        <taxon>Bacillariophyceae</taxon>
        <taxon>Bacillariophycidae</taxon>
        <taxon>Thalassiophysales</taxon>
        <taxon>Catenulaceae</taxon>
        <taxon>Amphora</taxon>
    </lineage>
</organism>
<evidence type="ECO:0000259" key="2">
    <source>
        <dbReference type="PROSITE" id="PS50280"/>
    </source>
</evidence>
<feature type="chain" id="PRO_5031135895" description="SET domain-containing protein" evidence="1">
    <location>
        <begin position="20"/>
        <end position="630"/>
    </location>
</feature>
<accession>A0A7S3LBW9</accession>
<evidence type="ECO:0000313" key="3">
    <source>
        <dbReference type="EMBL" id="CAE0417372.1"/>
    </source>
</evidence>
<reference evidence="3" key="1">
    <citation type="submission" date="2021-01" db="EMBL/GenBank/DDBJ databases">
        <authorList>
            <person name="Corre E."/>
            <person name="Pelletier E."/>
            <person name="Niang G."/>
            <person name="Scheremetjew M."/>
            <person name="Finn R."/>
            <person name="Kale V."/>
            <person name="Holt S."/>
            <person name="Cochrane G."/>
            <person name="Meng A."/>
            <person name="Brown T."/>
            <person name="Cohen L."/>
        </authorList>
    </citation>
    <scope>NUCLEOTIDE SEQUENCE</scope>
    <source>
        <strain evidence="3">CCMP127</strain>
    </source>
</reference>
<feature type="signal peptide" evidence="1">
    <location>
        <begin position="1"/>
        <end position="19"/>
    </location>
</feature>
<dbReference type="EMBL" id="HBIM01018706">
    <property type="protein sequence ID" value="CAE0417372.1"/>
    <property type="molecule type" value="Transcribed_RNA"/>
</dbReference>
<dbReference type="SMART" id="SM00317">
    <property type="entry name" value="SET"/>
    <property type="match status" value="1"/>
</dbReference>
<dbReference type="InterPro" id="IPR046341">
    <property type="entry name" value="SET_dom_sf"/>
</dbReference>